<dbReference type="Proteomes" id="UP001139333">
    <property type="component" value="Unassembled WGS sequence"/>
</dbReference>
<dbReference type="EMBL" id="JAKIKP010000011">
    <property type="protein sequence ID" value="MCL1143745.1"/>
    <property type="molecule type" value="Genomic_DNA"/>
</dbReference>
<accession>A0A9X1ZPJ1</accession>
<dbReference type="RefSeq" id="WP_248996414.1">
    <property type="nucleotide sequence ID" value="NZ_JAKIKP010000011.1"/>
</dbReference>
<proteinExistence type="predicted"/>
<comment type="caution">
    <text evidence="1">The sequence shown here is derived from an EMBL/GenBank/DDBJ whole genome shotgun (WGS) entry which is preliminary data.</text>
</comment>
<protein>
    <submittedName>
        <fullName evidence="1">Uncharacterized protein</fullName>
    </submittedName>
</protein>
<gene>
    <name evidence="1" type="ORF">L2672_13765</name>
</gene>
<name>A0A9X1ZPJ1_9GAMM</name>
<dbReference type="AlphaFoldDB" id="A0A9X1ZPJ1"/>
<keyword evidence="2" id="KW-1185">Reference proteome</keyword>
<sequence length="70" mass="8373">MSKFVWNKFDHDMAKFHGVKRFEREAWMLNWLFNMDVIRHGRAFRDLLIYIKSAACHGRAYTIGLRQAIG</sequence>
<evidence type="ECO:0000313" key="2">
    <source>
        <dbReference type="Proteomes" id="UP001139333"/>
    </source>
</evidence>
<organism evidence="1 2">
    <name type="scientific">Shewanella gaetbuli</name>
    <dbReference type="NCBI Taxonomy" id="220752"/>
    <lineage>
        <taxon>Bacteria</taxon>
        <taxon>Pseudomonadati</taxon>
        <taxon>Pseudomonadota</taxon>
        <taxon>Gammaproteobacteria</taxon>
        <taxon>Alteromonadales</taxon>
        <taxon>Shewanellaceae</taxon>
        <taxon>Shewanella</taxon>
    </lineage>
</organism>
<evidence type="ECO:0000313" key="1">
    <source>
        <dbReference type="EMBL" id="MCL1143745.1"/>
    </source>
</evidence>
<reference evidence="1" key="1">
    <citation type="submission" date="2022-01" db="EMBL/GenBank/DDBJ databases">
        <title>Whole genome-based taxonomy of the Shewanellaceae.</title>
        <authorList>
            <person name="Martin-Rodriguez A.J."/>
        </authorList>
    </citation>
    <scope>NUCLEOTIDE SEQUENCE</scope>
    <source>
        <strain evidence="1">DSM 16422</strain>
    </source>
</reference>